<dbReference type="SUPFAM" id="SSF53474">
    <property type="entry name" value="alpha/beta-Hydrolases"/>
    <property type="match status" value="1"/>
</dbReference>
<dbReference type="OrthoDB" id="408631at2759"/>
<dbReference type="EMBL" id="SFCI01001881">
    <property type="protein sequence ID" value="TFY74776.1"/>
    <property type="molecule type" value="Genomic_DNA"/>
</dbReference>
<evidence type="ECO:0000313" key="4">
    <source>
        <dbReference type="EMBL" id="TFY74776.1"/>
    </source>
</evidence>
<dbReference type="Proteomes" id="UP000298061">
    <property type="component" value="Unassembled WGS sequence"/>
</dbReference>
<evidence type="ECO:0000256" key="1">
    <source>
        <dbReference type="ARBA" id="ARBA00005964"/>
    </source>
</evidence>
<feature type="domain" description="Carboxylesterase type B" evidence="3">
    <location>
        <begin position="9"/>
        <end position="172"/>
    </location>
</feature>
<comment type="caution">
    <text evidence="4">The sequence shown here is derived from an EMBL/GenBank/DDBJ whole genome shotgun (WGS) entry which is preliminary data.</text>
</comment>
<dbReference type="PANTHER" id="PTHR43918:SF4">
    <property type="entry name" value="CARBOXYLIC ESTER HYDROLASE"/>
    <property type="match status" value="1"/>
</dbReference>
<dbReference type="Pfam" id="PF00135">
    <property type="entry name" value="COesterase"/>
    <property type="match status" value="1"/>
</dbReference>
<comment type="similarity">
    <text evidence="1">Belongs to the type-B carboxylesterase/lipase family.</text>
</comment>
<keyword evidence="2" id="KW-0378">Hydrolase</keyword>
<protein>
    <recommendedName>
        <fullName evidence="3">Carboxylesterase type B domain-containing protein</fullName>
    </recommendedName>
</protein>
<dbReference type="PANTHER" id="PTHR43918">
    <property type="entry name" value="ACETYLCHOLINESTERASE"/>
    <property type="match status" value="1"/>
</dbReference>
<accession>A0A4Y9ZJ03</accession>
<dbReference type="InterPro" id="IPR050654">
    <property type="entry name" value="AChE-related_enzymes"/>
</dbReference>
<dbReference type="AlphaFoldDB" id="A0A4Y9ZJ03"/>
<proteinExistence type="inferred from homology"/>
<name>A0A4Y9ZJ03_9AGAM</name>
<dbReference type="GO" id="GO:0052689">
    <property type="term" value="F:carboxylic ester hydrolase activity"/>
    <property type="evidence" value="ECO:0007669"/>
    <property type="project" value="TreeGrafter"/>
</dbReference>
<gene>
    <name evidence="4" type="ORF">EWM64_g9237</name>
</gene>
<reference evidence="4 5" key="1">
    <citation type="submission" date="2019-02" db="EMBL/GenBank/DDBJ databases">
        <title>Genome sequencing of the rare red list fungi Hericium alpestre (H. flagellum).</title>
        <authorList>
            <person name="Buettner E."/>
            <person name="Kellner H."/>
        </authorList>
    </citation>
    <scope>NUCLEOTIDE SEQUENCE [LARGE SCALE GENOMIC DNA]</scope>
    <source>
        <strain evidence="4 5">DSM 108284</strain>
    </source>
</reference>
<evidence type="ECO:0000259" key="3">
    <source>
        <dbReference type="Pfam" id="PF00135"/>
    </source>
</evidence>
<dbReference type="InterPro" id="IPR002018">
    <property type="entry name" value="CarbesteraseB"/>
</dbReference>
<evidence type="ECO:0000256" key="2">
    <source>
        <dbReference type="ARBA" id="ARBA00022801"/>
    </source>
</evidence>
<dbReference type="STRING" id="135208.A0A4Y9ZJ03"/>
<sequence length="200" mass="22487">MDQTPVITSYKSLNLAWMPRVDGAFLKDHPQQLVKQGSMAKIPMINGNADDEGTLFTVFNYNTTTNNEMHKYIAEVYLPNATQAKVNRVLTLYSDDIADGSPFDTGDVNAVTPEFKRLAAFQGDVVFQAPRWFFLQHQSGKQDTWSFLSKRSKSLPVLGSFHGSEMASFWGPGDMTDYLIRLVVHLDPNSRTSLPSRQFS</sequence>
<dbReference type="Gene3D" id="3.40.50.1820">
    <property type="entry name" value="alpha/beta hydrolase"/>
    <property type="match status" value="1"/>
</dbReference>
<organism evidence="4 5">
    <name type="scientific">Hericium alpestre</name>
    <dbReference type="NCBI Taxonomy" id="135208"/>
    <lineage>
        <taxon>Eukaryota</taxon>
        <taxon>Fungi</taxon>
        <taxon>Dikarya</taxon>
        <taxon>Basidiomycota</taxon>
        <taxon>Agaricomycotina</taxon>
        <taxon>Agaricomycetes</taxon>
        <taxon>Russulales</taxon>
        <taxon>Hericiaceae</taxon>
        <taxon>Hericium</taxon>
    </lineage>
</organism>
<evidence type="ECO:0000313" key="5">
    <source>
        <dbReference type="Proteomes" id="UP000298061"/>
    </source>
</evidence>
<keyword evidence="5" id="KW-1185">Reference proteome</keyword>
<dbReference type="InterPro" id="IPR029058">
    <property type="entry name" value="AB_hydrolase_fold"/>
</dbReference>